<evidence type="ECO:0000313" key="1">
    <source>
        <dbReference type="EMBL" id="GME91418.1"/>
    </source>
</evidence>
<gene>
    <name evidence="1" type="ORF">Cboi01_000229000</name>
</gene>
<sequence length="482" mass="52527">MGFFQFFGKLFSLAATAAVPIATVASIRSLSPLLIVAGYRIYYKVKFPLSTYMSLIPLVLGVVIIVISQAKDHSKSLSHSMTTSAVVGSLDNNDSTGTTTITDTEAAAAAKAAAADAAIAAANSAMTAVVEAGTAVVEAGTAVAIKILNKRDNLDQSMPLISSSSDPQVVNSAKLASVSDYPALYMNFSDYLKGLIYASSSALIFAIQSIYAKNIMSTSDLFVNKHNTNNNKHHNIPNDSFVTTNNSNIDPQQQHPVNKIKFRSNSISMPSPGSLSLPNTDDNSNRINIDSDIQLDEKSSSSSLSLDENQFPNILPLSENFKKPFPILKPINSSSNLSDYENKNELLLNDNKPDKVTVLLYCAIFGFSLSFPIFMIYELPSLLFGKKLIIDNELIDKTIFKIPWGLLILNGFSHFCQALLAFHILGSLPTVTYSIANLMKRIIIMTVSMIMTGKQLTFHEFLGLLHIAIGLYAYDKWGSHKR</sequence>
<protein>
    <submittedName>
        <fullName evidence="1">Unnamed protein product</fullName>
    </submittedName>
</protein>
<keyword evidence="2" id="KW-1185">Reference proteome</keyword>
<comment type="caution">
    <text evidence="1">The sequence shown here is derived from an EMBL/GenBank/DDBJ whole genome shotgun (WGS) entry which is preliminary data.</text>
</comment>
<accession>A0ACB5TNA9</accession>
<organism evidence="1 2">
    <name type="scientific">Candida boidinii</name>
    <name type="common">Yeast</name>
    <dbReference type="NCBI Taxonomy" id="5477"/>
    <lineage>
        <taxon>Eukaryota</taxon>
        <taxon>Fungi</taxon>
        <taxon>Dikarya</taxon>
        <taxon>Ascomycota</taxon>
        <taxon>Saccharomycotina</taxon>
        <taxon>Pichiomycetes</taxon>
        <taxon>Pichiales</taxon>
        <taxon>Pichiaceae</taxon>
        <taxon>Ogataea</taxon>
        <taxon>Ogataea/Candida clade</taxon>
    </lineage>
</organism>
<dbReference type="EMBL" id="BSXV01001003">
    <property type="protein sequence ID" value="GME91418.1"/>
    <property type="molecule type" value="Genomic_DNA"/>
</dbReference>
<reference evidence="1" key="1">
    <citation type="submission" date="2023-04" db="EMBL/GenBank/DDBJ databases">
        <title>Candida boidinii NBRC 1967.</title>
        <authorList>
            <person name="Ichikawa N."/>
            <person name="Sato H."/>
            <person name="Tonouchi N."/>
        </authorList>
    </citation>
    <scope>NUCLEOTIDE SEQUENCE</scope>
    <source>
        <strain evidence="1">NBRC 1967</strain>
    </source>
</reference>
<proteinExistence type="predicted"/>
<dbReference type="Proteomes" id="UP001165101">
    <property type="component" value="Unassembled WGS sequence"/>
</dbReference>
<evidence type="ECO:0000313" key="2">
    <source>
        <dbReference type="Proteomes" id="UP001165101"/>
    </source>
</evidence>
<name>A0ACB5TNA9_CANBO</name>